<dbReference type="InterPro" id="IPR029058">
    <property type="entry name" value="AB_hydrolase_fold"/>
</dbReference>
<name>A0A401V208_9CELL</name>
<evidence type="ECO:0000313" key="2">
    <source>
        <dbReference type="EMBL" id="GCD20942.1"/>
    </source>
</evidence>
<dbReference type="AlphaFoldDB" id="A0A401V208"/>
<dbReference type="Gene3D" id="3.40.50.1820">
    <property type="entry name" value="alpha/beta hydrolase"/>
    <property type="match status" value="1"/>
</dbReference>
<evidence type="ECO:0000259" key="1">
    <source>
        <dbReference type="Pfam" id="PF12697"/>
    </source>
</evidence>
<protein>
    <submittedName>
        <fullName evidence="2">Lysophospholipase</fullName>
    </submittedName>
</protein>
<reference evidence="2 3" key="1">
    <citation type="submission" date="2018-11" db="EMBL/GenBank/DDBJ databases">
        <title>Draft genome sequence of Cellulomonas takizawaensis strain TKZ-21.</title>
        <authorList>
            <person name="Yamamura H."/>
            <person name="Hayashi T."/>
            <person name="Hamada M."/>
            <person name="Serisawa Y."/>
            <person name="Matsuyama K."/>
            <person name="Nakagawa Y."/>
            <person name="Otoguro M."/>
            <person name="Yanagida F."/>
            <person name="Hayakawa M."/>
        </authorList>
    </citation>
    <scope>NUCLEOTIDE SEQUENCE [LARGE SCALE GENOMIC DNA]</scope>
    <source>
        <strain evidence="2 3">TKZ-21</strain>
    </source>
</reference>
<keyword evidence="3" id="KW-1185">Reference proteome</keyword>
<feature type="domain" description="AB hydrolase-1" evidence="1">
    <location>
        <begin position="5"/>
        <end position="223"/>
    </location>
</feature>
<dbReference type="InterPro" id="IPR000073">
    <property type="entry name" value="AB_hydrolase_1"/>
</dbReference>
<accession>A0A401V208</accession>
<dbReference type="Proteomes" id="UP000288246">
    <property type="component" value="Unassembled WGS sequence"/>
</dbReference>
<evidence type="ECO:0000313" key="3">
    <source>
        <dbReference type="Proteomes" id="UP000288246"/>
    </source>
</evidence>
<gene>
    <name evidence="2" type="ORF">CTKZ_25040</name>
</gene>
<dbReference type="OrthoDB" id="5495375at2"/>
<dbReference type="PANTHER" id="PTHR43194:SF2">
    <property type="entry name" value="PEROXISOMAL MEMBRANE PROTEIN LPX1"/>
    <property type="match status" value="1"/>
</dbReference>
<dbReference type="SUPFAM" id="SSF53474">
    <property type="entry name" value="alpha/beta-Hydrolases"/>
    <property type="match status" value="1"/>
</dbReference>
<dbReference type="InterPro" id="IPR050228">
    <property type="entry name" value="Carboxylesterase_BioH"/>
</dbReference>
<organism evidence="2 3">
    <name type="scientific">Cellulomonas algicola</name>
    <dbReference type="NCBI Taxonomy" id="2071633"/>
    <lineage>
        <taxon>Bacteria</taxon>
        <taxon>Bacillati</taxon>
        <taxon>Actinomycetota</taxon>
        <taxon>Actinomycetes</taxon>
        <taxon>Micrococcales</taxon>
        <taxon>Cellulomonadaceae</taxon>
        <taxon>Cellulomonas</taxon>
    </lineage>
</organism>
<sequence>MGLPVVLVHGLRTSRTMWRAQVEALERAGRTALAVDLPGHGARVDEPFTFDGAVETVRAAVDDVGGRALVVGLSLGGYVGIAHAARHPEQVAGLVAASCSTRPLPLLVGGWALAARGIGRLPDHGEGLNAFMARRFLPAQGALDVGAGGFALMVTRDVLREVTTATPLDDLARVDAPVWLVNGRFDHFRGDERAFLRACRHGRLVVVPGATHMVSLVAPERFTRVVLEALDDVDRAEPVAVAPGGDARRAGVDRAAPAR</sequence>
<dbReference type="Pfam" id="PF12697">
    <property type="entry name" value="Abhydrolase_6"/>
    <property type="match status" value="1"/>
</dbReference>
<dbReference type="GO" id="GO:0003824">
    <property type="term" value="F:catalytic activity"/>
    <property type="evidence" value="ECO:0007669"/>
    <property type="project" value="UniProtKB-ARBA"/>
</dbReference>
<dbReference type="EMBL" id="BHYL01000212">
    <property type="protein sequence ID" value="GCD20942.1"/>
    <property type="molecule type" value="Genomic_DNA"/>
</dbReference>
<proteinExistence type="predicted"/>
<dbReference type="RefSeq" id="WP_124343451.1">
    <property type="nucleotide sequence ID" value="NZ_BHYL01000212.1"/>
</dbReference>
<dbReference type="PANTHER" id="PTHR43194">
    <property type="entry name" value="HYDROLASE ALPHA/BETA FOLD FAMILY"/>
    <property type="match status" value="1"/>
</dbReference>
<comment type="caution">
    <text evidence="2">The sequence shown here is derived from an EMBL/GenBank/DDBJ whole genome shotgun (WGS) entry which is preliminary data.</text>
</comment>